<proteinExistence type="predicted"/>
<dbReference type="EMBL" id="JAIWYP010000065">
    <property type="protein sequence ID" value="KAH3690413.1"/>
    <property type="molecule type" value="Genomic_DNA"/>
</dbReference>
<evidence type="ECO:0000313" key="1">
    <source>
        <dbReference type="EMBL" id="KAH3690413.1"/>
    </source>
</evidence>
<accession>A0A9D4BCR8</accession>
<sequence>MNNRHVTPQTVRNRLRAAGRSRKVPILTHRHRRARPVWARQYLRFSRADLATWKLMAVYGYIVAGEKETRIIVSWRWFHNAVGWKFFAYKDPNSAG</sequence>
<name>A0A9D4BCR8_DREPO</name>
<gene>
    <name evidence="1" type="ORF">DPMN_193471</name>
</gene>
<reference evidence="1" key="2">
    <citation type="submission" date="2020-11" db="EMBL/GenBank/DDBJ databases">
        <authorList>
            <person name="McCartney M.A."/>
            <person name="Auch B."/>
            <person name="Kono T."/>
            <person name="Mallez S."/>
            <person name="Becker A."/>
            <person name="Gohl D.M."/>
            <person name="Silverstein K.A.T."/>
            <person name="Koren S."/>
            <person name="Bechman K.B."/>
            <person name="Herman A."/>
            <person name="Abrahante J.E."/>
            <person name="Garbe J."/>
        </authorList>
    </citation>
    <scope>NUCLEOTIDE SEQUENCE</scope>
    <source>
        <strain evidence="1">Duluth1</strain>
        <tissue evidence="1">Whole animal</tissue>
    </source>
</reference>
<evidence type="ECO:0000313" key="2">
    <source>
        <dbReference type="Proteomes" id="UP000828390"/>
    </source>
</evidence>
<dbReference type="AlphaFoldDB" id="A0A9D4BCR8"/>
<comment type="caution">
    <text evidence="1">The sequence shown here is derived from an EMBL/GenBank/DDBJ whole genome shotgun (WGS) entry which is preliminary data.</text>
</comment>
<evidence type="ECO:0008006" key="3">
    <source>
        <dbReference type="Google" id="ProtNLM"/>
    </source>
</evidence>
<dbReference type="Proteomes" id="UP000828390">
    <property type="component" value="Unassembled WGS sequence"/>
</dbReference>
<keyword evidence="2" id="KW-1185">Reference proteome</keyword>
<reference evidence="1" key="1">
    <citation type="journal article" date="2019" name="bioRxiv">
        <title>The Genome of the Zebra Mussel, Dreissena polymorpha: A Resource for Invasive Species Research.</title>
        <authorList>
            <person name="McCartney M.A."/>
            <person name="Auch B."/>
            <person name="Kono T."/>
            <person name="Mallez S."/>
            <person name="Zhang Y."/>
            <person name="Obille A."/>
            <person name="Becker A."/>
            <person name="Abrahante J.E."/>
            <person name="Garbe J."/>
            <person name="Badalamenti J.P."/>
            <person name="Herman A."/>
            <person name="Mangelson H."/>
            <person name="Liachko I."/>
            <person name="Sullivan S."/>
            <person name="Sone E.D."/>
            <person name="Koren S."/>
            <person name="Silverstein K.A.T."/>
            <person name="Beckman K.B."/>
            <person name="Gohl D.M."/>
        </authorList>
    </citation>
    <scope>NUCLEOTIDE SEQUENCE</scope>
    <source>
        <strain evidence="1">Duluth1</strain>
        <tissue evidence="1">Whole animal</tissue>
    </source>
</reference>
<organism evidence="1 2">
    <name type="scientific">Dreissena polymorpha</name>
    <name type="common">Zebra mussel</name>
    <name type="synonym">Mytilus polymorpha</name>
    <dbReference type="NCBI Taxonomy" id="45954"/>
    <lineage>
        <taxon>Eukaryota</taxon>
        <taxon>Metazoa</taxon>
        <taxon>Spiralia</taxon>
        <taxon>Lophotrochozoa</taxon>
        <taxon>Mollusca</taxon>
        <taxon>Bivalvia</taxon>
        <taxon>Autobranchia</taxon>
        <taxon>Heteroconchia</taxon>
        <taxon>Euheterodonta</taxon>
        <taxon>Imparidentia</taxon>
        <taxon>Neoheterodontei</taxon>
        <taxon>Myida</taxon>
        <taxon>Dreissenoidea</taxon>
        <taxon>Dreissenidae</taxon>
        <taxon>Dreissena</taxon>
    </lineage>
</organism>
<protein>
    <recommendedName>
        <fullName evidence="3">Transposase Tc1-like domain-containing protein</fullName>
    </recommendedName>
</protein>